<dbReference type="InterPro" id="IPR041664">
    <property type="entry name" value="AAA_16"/>
</dbReference>
<dbReference type="AlphaFoldDB" id="A0A8H6L1R5"/>
<evidence type="ECO:0000259" key="10">
    <source>
        <dbReference type="Pfam" id="PF21639"/>
    </source>
</evidence>
<evidence type="ECO:0000256" key="5">
    <source>
        <dbReference type="ARBA" id="ARBA00022840"/>
    </source>
</evidence>
<dbReference type="Gene3D" id="1.10.8.60">
    <property type="match status" value="1"/>
</dbReference>
<sequence>MASMLPEDLSLTLLDQAPCRALQIRQILALLSPNLPSPSTILLHGVEATGKSLTIKAVLEAIDTPSAIVRSQECITTRHLLERTIAVVKEALAAHGHLEEANGLGGRCENISAFRVELQHLLEGKEKFILVFNGIDRQREAAPTLLPAIARLGEILPNLTTILITTTSHPHLLHHACIPHIHFPPYTRAETLSILSRTPLLLYASSASSQSLNTTTAANDDDTEWLWTRFIAAVWDSLGQTAARSIPDFRDVCARLWPPFIQPIVDGHYGAREFSKLLVKNRSLFQSEDALIDTIVPTNPSSTISKPKKQFSYTLPYYPTHLLISAYLASHNPPKHDITLFSKTSLSKRRKRGGGTALTSNRASKHRKVSRRLLGPQPFPLERLCAIFHAILPHTYTGGGADMMCQVATLVGLRLIVKAGMGGDVLEGGGKWRVNVGWEFVRGVARGVNFDVESYLTE</sequence>
<dbReference type="GO" id="GO:0006270">
    <property type="term" value="P:DNA replication initiation"/>
    <property type="evidence" value="ECO:0007669"/>
    <property type="project" value="TreeGrafter"/>
</dbReference>
<gene>
    <name evidence="11" type="ORF">HO173_009619</name>
</gene>
<dbReference type="GO" id="GO:0005664">
    <property type="term" value="C:nuclear origin of replication recognition complex"/>
    <property type="evidence" value="ECO:0007669"/>
    <property type="project" value="TreeGrafter"/>
</dbReference>
<dbReference type="Pfam" id="PF13191">
    <property type="entry name" value="AAA_16"/>
    <property type="match status" value="1"/>
</dbReference>
<dbReference type="Proteomes" id="UP000578531">
    <property type="component" value="Unassembled WGS sequence"/>
</dbReference>
<proteinExistence type="inferred from homology"/>
<dbReference type="Gene3D" id="3.40.50.300">
    <property type="entry name" value="P-loop containing nucleotide triphosphate hydrolases"/>
    <property type="match status" value="1"/>
</dbReference>
<dbReference type="InterPro" id="IPR020796">
    <property type="entry name" value="ORC5"/>
</dbReference>
<dbReference type="Pfam" id="PF21639">
    <property type="entry name" value="ORC5_lid"/>
    <property type="match status" value="1"/>
</dbReference>
<feature type="domain" description="ORC5 lid" evidence="10">
    <location>
        <begin position="227"/>
        <end position="286"/>
    </location>
</feature>
<evidence type="ECO:0000256" key="7">
    <source>
        <dbReference type="SAM" id="MobiDB-lite"/>
    </source>
</evidence>
<dbReference type="InterPro" id="IPR027417">
    <property type="entry name" value="P-loop_NTPase"/>
</dbReference>
<protein>
    <recommendedName>
        <fullName evidence="13">Orc1-like AAA ATPase domain-containing protein</fullName>
    </recommendedName>
</protein>
<keyword evidence="3" id="KW-0235">DNA replication</keyword>
<dbReference type="InterPro" id="IPR048866">
    <property type="entry name" value="ORC5_lid"/>
</dbReference>
<dbReference type="EMBL" id="JACCJC010000050">
    <property type="protein sequence ID" value="KAF6232236.1"/>
    <property type="molecule type" value="Genomic_DNA"/>
</dbReference>
<dbReference type="OrthoDB" id="365981at2759"/>
<evidence type="ECO:0000313" key="12">
    <source>
        <dbReference type="Proteomes" id="UP000578531"/>
    </source>
</evidence>
<feature type="domain" description="Origin recognition complex subunit 5 C-terminal" evidence="9">
    <location>
        <begin position="315"/>
        <end position="456"/>
    </location>
</feature>
<organism evidence="11 12">
    <name type="scientific">Letharia columbiana</name>
    <dbReference type="NCBI Taxonomy" id="112416"/>
    <lineage>
        <taxon>Eukaryota</taxon>
        <taxon>Fungi</taxon>
        <taxon>Dikarya</taxon>
        <taxon>Ascomycota</taxon>
        <taxon>Pezizomycotina</taxon>
        <taxon>Lecanoromycetes</taxon>
        <taxon>OSLEUM clade</taxon>
        <taxon>Lecanoromycetidae</taxon>
        <taxon>Lecanorales</taxon>
        <taxon>Lecanorineae</taxon>
        <taxon>Parmeliaceae</taxon>
        <taxon>Letharia</taxon>
    </lineage>
</organism>
<evidence type="ECO:0000256" key="2">
    <source>
        <dbReference type="ARBA" id="ARBA00006269"/>
    </source>
</evidence>
<dbReference type="GeneID" id="59291270"/>
<dbReference type="Pfam" id="PF14630">
    <property type="entry name" value="ORC5_C"/>
    <property type="match status" value="1"/>
</dbReference>
<evidence type="ECO:0000259" key="8">
    <source>
        <dbReference type="Pfam" id="PF13191"/>
    </source>
</evidence>
<keyword evidence="12" id="KW-1185">Reference proteome</keyword>
<feature type="region of interest" description="Disordered" evidence="7">
    <location>
        <begin position="349"/>
        <end position="369"/>
    </location>
</feature>
<comment type="subcellular location">
    <subcellularLocation>
        <location evidence="1">Nucleus</location>
    </subcellularLocation>
</comment>
<evidence type="ECO:0000256" key="6">
    <source>
        <dbReference type="ARBA" id="ARBA00023242"/>
    </source>
</evidence>
<dbReference type="PANTHER" id="PTHR12705">
    <property type="entry name" value="ORIGIN RECOGNITION COMPLEX SUBUNIT 5"/>
    <property type="match status" value="1"/>
</dbReference>
<evidence type="ECO:0008006" key="13">
    <source>
        <dbReference type="Google" id="ProtNLM"/>
    </source>
</evidence>
<dbReference type="InterPro" id="IPR047088">
    <property type="entry name" value="ORC5_C"/>
</dbReference>
<dbReference type="PANTHER" id="PTHR12705:SF0">
    <property type="entry name" value="ORIGIN RECOGNITION COMPLEX SUBUNIT 5"/>
    <property type="match status" value="1"/>
</dbReference>
<accession>A0A8H6L1R5</accession>
<reference evidence="11 12" key="1">
    <citation type="journal article" date="2020" name="Genomics">
        <title>Complete, high-quality genomes from long-read metagenomic sequencing of two wolf lichen thalli reveals enigmatic genome architecture.</title>
        <authorList>
            <person name="McKenzie S.K."/>
            <person name="Walston R.F."/>
            <person name="Allen J.L."/>
        </authorList>
    </citation>
    <scope>NUCLEOTIDE SEQUENCE [LARGE SCALE GENOMIC DNA]</scope>
    <source>
        <strain evidence="11">WasteWater2</strain>
    </source>
</reference>
<dbReference type="GO" id="GO:0003688">
    <property type="term" value="F:DNA replication origin binding"/>
    <property type="evidence" value="ECO:0007669"/>
    <property type="project" value="TreeGrafter"/>
</dbReference>
<comment type="similarity">
    <text evidence="2">Belongs to the ORC5 family.</text>
</comment>
<dbReference type="SUPFAM" id="SSF52540">
    <property type="entry name" value="P-loop containing nucleoside triphosphate hydrolases"/>
    <property type="match status" value="1"/>
</dbReference>
<evidence type="ECO:0000313" key="11">
    <source>
        <dbReference type="EMBL" id="KAF6232236.1"/>
    </source>
</evidence>
<keyword evidence="4" id="KW-0547">Nucleotide-binding</keyword>
<keyword evidence="5" id="KW-0067">ATP-binding</keyword>
<name>A0A8H6L1R5_9LECA</name>
<evidence type="ECO:0000256" key="4">
    <source>
        <dbReference type="ARBA" id="ARBA00022741"/>
    </source>
</evidence>
<evidence type="ECO:0000259" key="9">
    <source>
        <dbReference type="Pfam" id="PF14630"/>
    </source>
</evidence>
<dbReference type="RefSeq" id="XP_037161665.1">
    <property type="nucleotide sequence ID" value="XM_037311509.1"/>
</dbReference>
<feature type="domain" description="Orc1-like AAA ATPase" evidence="8">
    <location>
        <begin position="18"/>
        <end position="160"/>
    </location>
</feature>
<evidence type="ECO:0000256" key="1">
    <source>
        <dbReference type="ARBA" id="ARBA00004123"/>
    </source>
</evidence>
<comment type="caution">
    <text evidence="11">The sequence shown here is derived from an EMBL/GenBank/DDBJ whole genome shotgun (WGS) entry which is preliminary data.</text>
</comment>
<evidence type="ECO:0000256" key="3">
    <source>
        <dbReference type="ARBA" id="ARBA00022705"/>
    </source>
</evidence>
<keyword evidence="6" id="KW-0539">Nucleus</keyword>